<name>A0A1I7TG99_9PELO</name>
<proteinExistence type="predicted"/>
<keyword evidence="3" id="KW-1185">Reference proteome</keyword>
<keyword evidence="1" id="KW-0175">Coiled coil</keyword>
<evidence type="ECO:0000256" key="1">
    <source>
        <dbReference type="SAM" id="Coils"/>
    </source>
</evidence>
<dbReference type="AlphaFoldDB" id="A0A1I7TG99"/>
<dbReference type="Pfam" id="PF16044">
    <property type="entry name" value="DUF4796_C"/>
    <property type="match status" value="1"/>
</dbReference>
<reference evidence="4" key="1">
    <citation type="submission" date="2016-11" db="UniProtKB">
        <authorList>
            <consortium name="WormBaseParasite"/>
        </authorList>
    </citation>
    <scope>IDENTIFICATION</scope>
</reference>
<feature type="domain" description="MKRN2 opposite strand protein-like C-terminal" evidence="2">
    <location>
        <begin position="45"/>
        <end position="169"/>
    </location>
</feature>
<feature type="coiled-coil region" evidence="1">
    <location>
        <begin position="213"/>
        <end position="271"/>
    </location>
</feature>
<dbReference type="Proteomes" id="UP000095282">
    <property type="component" value="Unplaced"/>
</dbReference>
<evidence type="ECO:0000259" key="2">
    <source>
        <dbReference type="Pfam" id="PF16044"/>
    </source>
</evidence>
<protein>
    <submittedName>
        <fullName evidence="4">C-CAP/cofactor C-like domain-containing protein</fullName>
    </submittedName>
</protein>
<dbReference type="InterPro" id="IPR053921">
    <property type="entry name" value="MKRN2OS-like_C"/>
</dbReference>
<accession>A0A1I7TG99</accession>
<dbReference type="PANTHER" id="PTHR33963:SF2">
    <property type="entry name" value="MKRN2 OPPOSITE STRAND PROTEIN"/>
    <property type="match status" value="1"/>
</dbReference>
<sequence>MYIVSIFHEGCPSSSMAAEPLNPERKCPTCQTTFDSTNPKWTVNRLTCPIVETQLETACFIVIKPTNGSFRNFKIGDDLHIGISNSQGVVYSFWTKGVEIEASTWQNSVPLLDLRPFFFGNLENIDNCIEFFVETQKMSQKFHKSKYRETTWNCFDFVPMADFLEEVDDKVDSNRVLDQADYLVNQFEKFTHDFREKTEPECCADTDSDHSKCKKAEEEVRRNKKEIVNVTRRLQKAIYSLEMMPSASDLLIALRDKNAELRDTIVKLSAEFSTSSVPIPEYDTVDMKCLLGDDQVADQKSLLELVKEEQAQIERDLNRILLECEILLRDYDHYKNGLKV</sequence>
<dbReference type="PANTHER" id="PTHR33963">
    <property type="entry name" value="MKRN2 OPPOSITE STRAND PROTEIN"/>
    <property type="match status" value="1"/>
</dbReference>
<organism evidence="3 4">
    <name type="scientific">Caenorhabditis tropicalis</name>
    <dbReference type="NCBI Taxonomy" id="1561998"/>
    <lineage>
        <taxon>Eukaryota</taxon>
        <taxon>Metazoa</taxon>
        <taxon>Ecdysozoa</taxon>
        <taxon>Nematoda</taxon>
        <taxon>Chromadorea</taxon>
        <taxon>Rhabditida</taxon>
        <taxon>Rhabditina</taxon>
        <taxon>Rhabditomorpha</taxon>
        <taxon>Rhabditoidea</taxon>
        <taxon>Rhabditidae</taxon>
        <taxon>Peloderinae</taxon>
        <taxon>Caenorhabditis</taxon>
    </lineage>
</organism>
<dbReference type="WBParaSite" id="Csp11.Scaffold605.g5646.t2">
    <property type="protein sequence ID" value="Csp11.Scaffold605.g5646.t2"/>
    <property type="gene ID" value="Csp11.Scaffold605.g5646"/>
</dbReference>
<dbReference type="InterPro" id="IPR032016">
    <property type="entry name" value="MKRN2OS-like"/>
</dbReference>
<evidence type="ECO:0000313" key="3">
    <source>
        <dbReference type="Proteomes" id="UP000095282"/>
    </source>
</evidence>
<evidence type="ECO:0000313" key="4">
    <source>
        <dbReference type="WBParaSite" id="Csp11.Scaffold605.g5646.t2"/>
    </source>
</evidence>
<dbReference type="eggNOG" id="ENOG502SXIR">
    <property type="taxonomic scope" value="Eukaryota"/>
</dbReference>